<keyword evidence="3" id="KW-1185">Reference proteome</keyword>
<dbReference type="EMBL" id="CM009750">
    <property type="protein sequence ID" value="PUZ69433.1"/>
    <property type="molecule type" value="Genomic_DNA"/>
</dbReference>
<protein>
    <submittedName>
        <fullName evidence="2">Uncharacterized protein</fullName>
    </submittedName>
</protein>
<feature type="region of interest" description="Disordered" evidence="1">
    <location>
        <begin position="77"/>
        <end position="116"/>
    </location>
</feature>
<feature type="region of interest" description="Disordered" evidence="1">
    <location>
        <begin position="1"/>
        <end position="64"/>
    </location>
</feature>
<name>A0A2T7ENM9_9POAL</name>
<evidence type="ECO:0000313" key="3">
    <source>
        <dbReference type="Proteomes" id="UP000244336"/>
    </source>
</evidence>
<evidence type="ECO:0000256" key="1">
    <source>
        <dbReference type="SAM" id="MobiDB-lite"/>
    </source>
</evidence>
<dbReference type="Proteomes" id="UP000244336">
    <property type="component" value="Chromosome 2"/>
</dbReference>
<proteinExistence type="predicted"/>
<evidence type="ECO:0000313" key="2">
    <source>
        <dbReference type="EMBL" id="PUZ69433.1"/>
    </source>
</evidence>
<feature type="compositionally biased region" description="Basic and acidic residues" evidence="1">
    <location>
        <begin position="54"/>
        <end position="63"/>
    </location>
</feature>
<accession>A0A2T7ENM9</accession>
<dbReference type="Gramene" id="PUZ69433">
    <property type="protein sequence ID" value="PUZ69433"/>
    <property type="gene ID" value="GQ55_2G108100"/>
</dbReference>
<gene>
    <name evidence="2" type="ORF">GQ55_2G108100</name>
</gene>
<reference evidence="2 3" key="1">
    <citation type="submission" date="2018-04" db="EMBL/GenBank/DDBJ databases">
        <title>WGS assembly of Panicum hallii var. hallii HAL2.</title>
        <authorList>
            <person name="Lovell J."/>
            <person name="Jenkins J."/>
            <person name="Lowry D."/>
            <person name="Mamidi S."/>
            <person name="Sreedasyam A."/>
            <person name="Weng X."/>
            <person name="Barry K."/>
            <person name="Bonette J."/>
            <person name="Campitelli B."/>
            <person name="Daum C."/>
            <person name="Gordon S."/>
            <person name="Gould B."/>
            <person name="Lipzen A."/>
            <person name="MacQueen A."/>
            <person name="Palacio-Mejia J."/>
            <person name="Plott C."/>
            <person name="Shakirov E."/>
            <person name="Shu S."/>
            <person name="Yoshinaga Y."/>
            <person name="Zane M."/>
            <person name="Rokhsar D."/>
            <person name="Grimwood J."/>
            <person name="Schmutz J."/>
            <person name="Juenger T."/>
        </authorList>
    </citation>
    <scope>NUCLEOTIDE SEQUENCE [LARGE SCALE GENOMIC DNA]</scope>
    <source>
        <strain evidence="3">cv. HAL2</strain>
    </source>
</reference>
<organism evidence="2 3">
    <name type="scientific">Panicum hallii var. hallii</name>
    <dbReference type="NCBI Taxonomy" id="1504633"/>
    <lineage>
        <taxon>Eukaryota</taxon>
        <taxon>Viridiplantae</taxon>
        <taxon>Streptophyta</taxon>
        <taxon>Embryophyta</taxon>
        <taxon>Tracheophyta</taxon>
        <taxon>Spermatophyta</taxon>
        <taxon>Magnoliopsida</taxon>
        <taxon>Liliopsida</taxon>
        <taxon>Poales</taxon>
        <taxon>Poaceae</taxon>
        <taxon>PACMAD clade</taxon>
        <taxon>Panicoideae</taxon>
        <taxon>Panicodae</taxon>
        <taxon>Paniceae</taxon>
        <taxon>Panicinae</taxon>
        <taxon>Panicum</taxon>
        <taxon>Panicum sect. Panicum</taxon>
    </lineage>
</organism>
<sequence length="188" mass="19670">MGSTVTVGSQGRAGGGRLAVGGEEGDRVAPCRMAGPCGGHMERAGWRARRRRRPGGDGDRGDSEFIAATGRIGVRGRRCHGQRDGSPRWPDTEWDSGHRPCSASGGTAVGWRRPGSAPPPAIITAVRTRLAAATPASGIRMGGYSMSVPYARQGCPIDPSDPIVRGTATGRRRSPGAVPIARWLVTFC</sequence>
<dbReference type="AlphaFoldDB" id="A0A2T7ENM9"/>